<dbReference type="Gene3D" id="3.40.50.300">
    <property type="entry name" value="P-loop containing nucleotide triphosphate hydrolases"/>
    <property type="match status" value="1"/>
</dbReference>
<dbReference type="PANTHER" id="PTHR12131">
    <property type="entry name" value="ATP-DEPENDENT RNA AND DNA HELICASE"/>
    <property type="match status" value="1"/>
</dbReference>
<dbReference type="SUPFAM" id="SSF52540">
    <property type="entry name" value="P-loop containing nucleoside triphosphate hydrolases"/>
    <property type="match status" value="1"/>
</dbReference>
<keyword evidence="4" id="KW-0067">ATP-binding</keyword>
<dbReference type="Gene3D" id="1.10.3380.30">
    <property type="match status" value="1"/>
</dbReference>
<dbReference type="SMART" id="SM00490">
    <property type="entry name" value="HELICc"/>
    <property type="match status" value="1"/>
</dbReference>
<evidence type="ECO:0000259" key="6">
    <source>
        <dbReference type="SMART" id="SM01142"/>
    </source>
</evidence>
<dbReference type="PANTHER" id="PTHR12131:SF7">
    <property type="entry name" value="EXOSOME RNA HELICASE MTR4"/>
    <property type="match status" value="1"/>
</dbReference>
<dbReference type="GO" id="GO:0006401">
    <property type="term" value="P:RNA catabolic process"/>
    <property type="evidence" value="ECO:0007669"/>
    <property type="project" value="UniProtKB-ARBA"/>
</dbReference>
<evidence type="ECO:0000256" key="4">
    <source>
        <dbReference type="ARBA" id="ARBA00022840"/>
    </source>
</evidence>
<dbReference type="GO" id="GO:0016787">
    <property type="term" value="F:hydrolase activity"/>
    <property type="evidence" value="ECO:0007669"/>
    <property type="project" value="UniProtKB-KW"/>
</dbReference>
<evidence type="ECO:0008006" key="9">
    <source>
        <dbReference type="Google" id="ProtNLM"/>
    </source>
</evidence>
<dbReference type="OrthoDB" id="64767at2759"/>
<feature type="domain" description="ATP-dependent RNA helicase Ski2/MTR4 C-terminal" evidence="6">
    <location>
        <begin position="322"/>
        <end position="490"/>
    </location>
</feature>
<evidence type="ECO:0000313" key="7">
    <source>
        <dbReference type="EMBL" id="SJL13898.1"/>
    </source>
</evidence>
<accession>A0A284RYQ9</accession>
<dbReference type="EMBL" id="FUEG01000021">
    <property type="protein sequence ID" value="SJL13898.1"/>
    <property type="molecule type" value="Genomic_DNA"/>
</dbReference>
<proteinExistence type="predicted"/>
<dbReference type="Gene3D" id="1.20.1500.20">
    <property type="match status" value="1"/>
</dbReference>
<evidence type="ECO:0000259" key="5">
    <source>
        <dbReference type="SMART" id="SM00490"/>
    </source>
</evidence>
<keyword evidence="1" id="KW-0547">Nucleotide-binding</keyword>
<keyword evidence="3" id="KW-0347">Helicase</keyword>
<name>A0A284RYQ9_ARMOS</name>
<dbReference type="InterPro" id="IPR050699">
    <property type="entry name" value="RNA-DNA_Helicase"/>
</dbReference>
<dbReference type="InterPro" id="IPR012961">
    <property type="entry name" value="Ski2/MTR4_C"/>
</dbReference>
<dbReference type="InterPro" id="IPR027417">
    <property type="entry name" value="P-loop_NTPase"/>
</dbReference>
<dbReference type="AlphaFoldDB" id="A0A284RYQ9"/>
<dbReference type="GO" id="GO:0000460">
    <property type="term" value="P:maturation of 5.8S rRNA"/>
    <property type="evidence" value="ECO:0007669"/>
    <property type="project" value="TreeGrafter"/>
</dbReference>
<reference evidence="8" key="1">
    <citation type="journal article" date="2017" name="Nat. Ecol. Evol.">
        <title>Genome expansion and lineage-specific genetic innovations in the forest pathogenic fungi Armillaria.</title>
        <authorList>
            <person name="Sipos G."/>
            <person name="Prasanna A.N."/>
            <person name="Walter M.C."/>
            <person name="O'Connor E."/>
            <person name="Balint B."/>
            <person name="Krizsan K."/>
            <person name="Kiss B."/>
            <person name="Hess J."/>
            <person name="Varga T."/>
            <person name="Slot J."/>
            <person name="Riley R."/>
            <person name="Boka B."/>
            <person name="Rigling D."/>
            <person name="Barry K."/>
            <person name="Lee J."/>
            <person name="Mihaltcheva S."/>
            <person name="LaButti K."/>
            <person name="Lipzen A."/>
            <person name="Waldron R."/>
            <person name="Moloney N.M."/>
            <person name="Sperisen C."/>
            <person name="Kredics L."/>
            <person name="Vagvoelgyi C."/>
            <person name="Patrignani A."/>
            <person name="Fitzpatrick D."/>
            <person name="Nagy I."/>
            <person name="Doyle S."/>
            <person name="Anderson J.B."/>
            <person name="Grigoriev I.V."/>
            <person name="Gueldener U."/>
            <person name="Muensterkoetter M."/>
            <person name="Nagy L.G."/>
        </authorList>
    </citation>
    <scope>NUCLEOTIDE SEQUENCE [LARGE SCALE GENOMIC DNA]</scope>
    <source>
        <strain evidence="8">C18/9</strain>
    </source>
</reference>
<protein>
    <recommendedName>
        <fullName evidence="9">Helicase C-terminal domain-containing protein</fullName>
    </recommendedName>
</protein>
<keyword evidence="8" id="KW-1185">Reference proteome</keyword>
<dbReference type="InterPro" id="IPR001650">
    <property type="entry name" value="Helicase_C-like"/>
</dbReference>
<feature type="domain" description="Helicase C-terminal" evidence="5">
    <location>
        <begin position="58"/>
        <end position="165"/>
    </location>
</feature>
<dbReference type="Pfam" id="PF21408">
    <property type="entry name" value="MTR4-like_stalk"/>
    <property type="match status" value="1"/>
</dbReference>
<evidence type="ECO:0000313" key="8">
    <source>
        <dbReference type="Proteomes" id="UP000219338"/>
    </source>
</evidence>
<dbReference type="Proteomes" id="UP000219338">
    <property type="component" value="Unassembled WGS sequence"/>
</dbReference>
<dbReference type="GO" id="GO:0005524">
    <property type="term" value="F:ATP binding"/>
    <property type="evidence" value="ECO:0007669"/>
    <property type="project" value="UniProtKB-KW"/>
</dbReference>
<dbReference type="SMART" id="SM01142">
    <property type="entry name" value="DSHCT"/>
    <property type="match status" value="1"/>
</dbReference>
<organism evidence="7 8">
    <name type="scientific">Armillaria ostoyae</name>
    <name type="common">Armillaria root rot fungus</name>
    <dbReference type="NCBI Taxonomy" id="47428"/>
    <lineage>
        <taxon>Eukaryota</taxon>
        <taxon>Fungi</taxon>
        <taxon>Dikarya</taxon>
        <taxon>Basidiomycota</taxon>
        <taxon>Agaricomycotina</taxon>
        <taxon>Agaricomycetes</taxon>
        <taxon>Agaricomycetidae</taxon>
        <taxon>Agaricales</taxon>
        <taxon>Marasmiineae</taxon>
        <taxon>Physalacriaceae</taxon>
        <taxon>Armillaria</taxon>
    </lineage>
</organism>
<dbReference type="GO" id="GO:0005634">
    <property type="term" value="C:nucleus"/>
    <property type="evidence" value="ECO:0007669"/>
    <property type="project" value="TreeGrafter"/>
</dbReference>
<evidence type="ECO:0000256" key="3">
    <source>
        <dbReference type="ARBA" id="ARBA00022806"/>
    </source>
</evidence>
<sequence>MQKNCNPIIVFSFSKRECERNALEMVKFKFSSVEEDDLTANIFNSAIDNLFVEDRQLPQIMDFLPLLKRGIGIHHSDLLPILKEVIEILFQEGLNKVFFATETFSTGLNMPAKTVVFAGTTNQVRLEGATKSVFWGVYSDKIEPVTAKAMITGQADRLDSAFRVGYNMVLNLMKVEGISPEYLLQGSFFQFQNSAKIPGLEEELRKEEAMAKMTIPDGDLIGRYYEYQSQLDQMVSDFRAGQQRETVWKSVLETRRRFPDDVPLLDPLRDMGIKDEKFAILVKRYENGYDHRRSRIQASQNALQLDELKSRKRVLRRLGFTTSAEIVDVKRCIACELSSGDELLLTELIFNGVFNTLSLEQYAALLSCFVFDEESNKVRAELAAPLCVMQEIARRMAKVSKESKLPIGEEDYVAPFKVELMDVVMQWCRGVSFQDIKKLTADIFEGSIIRVFRRLGELLRQMASAAKVIGNAELQGKFQKSLEILERPGLVIFCICRRIVVLGRDFCHQLALKMAASRYGKRLHKASFDFWLGKGHCCGSLMAHGIGDSSL</sequence>
<evidence type="ECO:0000256" key="1">
    <source>
        <dbReference type="ARBA" id="ARBA00022741"/>
    </source>
</evidence>
<evidence type="ECO:0000256" key="2">
    <source>
        <dbReference type="ARBA" id="ARBA00022801"/>
    </source>
</evidence>
<gene>
    <name evidence="7" type="ORF">ARMOST_17347</name>
</gene>
<dbReference type="InterPro" id="IPR048392">
    <property type="entry name" value="MTR4-like_stalk"/>
</dbReference>
<keyword evidence="2" id="KW-0378">Hydrolase</keyword>
<dbReference type="Pfam" id="PF08148">
    <property type="entry name" value="DSHCT"/>
    <property type="match status" value="1"/>
</dbReference>
<dbReference type="STRING" id="47428.A0A284RYQ9"/>
<dbReference type="GO" id="GO:0004386">
    <property type="term" value="F:helicase activity"/>
    <property type="evidence" value="ECO:0007669"/>
    <property type="project" value="UniProtKB-KW"/>
</dbReference>